<feature type="compositionally biased region" description="Low complexity" evidence="1">
    <location>
        <begin position="41"/>
        <end position="60"/>
    </location>
</feature>
<dbReference type="Pfam" id="PF09580">
    <property type="entry name" value="Spore_YhcN_YlaJ"/>
    <property type="match status" value="1"/>
</dbReference>
<dbReference type="PROSITE" id="PS51257">
    <property type="entry name" value="PROKAR_LIPOPROTEIN"/>
    <property type="match status" value="1"/>
</dbReference>
<reference evidence="2 3" key="1">
    <citation type="submission" date="2020-08" db="EMBL/GenBank/DDBJ databases">
        <title>Genomic Encyclopedia of Type Strains, Phase IV (KMG-IV): sequencing the most valuable type-strain genomes for metagenomic binning, comparative biology and taxonomic classification.</title>
        <authorList>
            <person name="Goeker M."/>
        </authorList>
    </citation>
    <scope>NUCLEOTIDE SEQUENCE [LARGE SCALE GENOMIC DNA]</scope>
    <source>
        <strain evidence="2 3">DSM 103526</strain>
    </source>
</reference>
<dbReference type="NCBIfam" id="TIGR02898">
    <property type="entry name" value="spore_YhcN_YlaJ"/>
    <property type="match status" value="1"/>
</dbReference>
<dbReference type="RefSeq" id="WP_184311108.1">
    <property type="nucleotide sequence ID" value="NZ_JACHEN010000016.1"/>
</dbReference>
<keyword evidence="3" id="KW-1185">Reference proteome</keyword>
<dbReference type="GO" id="GO:0030435">
    <property type="term" value="P:sporulation resulting in formation of a cellular spore"/>
    <property type="evidence" value="ECO:0007669"/>
    <property type="project" value="InterPro"/>
</dbReference>
<dbReference type="AlphaFoldDB" id="A0A841KSL8"/>
<accession>A0A841KSL8</accession>
<gene>
    <name evidence="2" type="ORF">HNQ80_002680</name>
</gene>
<proteinExistence type="predicted"/>
<protein>
    <submittedName>
        <fullName evidence="2">YhcN/YlaJ family sporulation lipoprotein</fullName>
    </submittedName>
</protein>
<keyword evidence="2" id="KW-0449">Lipoprotein</keyword>
<name>A0A841KSL8_9FIRM</name>
<comment type="caution">
    <text evidence="2">The sequence shown here is derived from an EMBL/GenBank/DDBJ whole genome shotgun (WGS) entry which is preliminary data.</text>
</comment>
<dbReference type="InterPro" id="IPR014247">
    <property type="entry name" value="Spore_lipoprot_YhcN/YlaJ"/>
</dbReference>
<sequence length="177" mass="19813">MKYLKHSKLFSTILTVLLVFSVLIIGCTPARRPIVENNNQPNTTMRTPITTPAPRTTETPNRVDNRANTTERDERIATELEKINGVQNAYVLTNDSTAYVGLGLDPNIESARTITIKDDAIAKVKSVDTSVRTVYVSSDIDVVGRFRGYIQDIRGGRPISGFINEIEEMFRRTVPRT</sequence>
<evidence type="ECO:0000313" key="3">
    <source>
        <dbReference type="Proteomes" id="UP000579281"/>
    </source>
</evidence>
<evidence type="ECO:0000313" key="2">
    <source>
        <dbReference type="EMBL" id="MBB6216576.1"/>
    </source>
</evidence>
<evidence type="ECO:0000256" key="1">
    <source>
        <dbReference type="SAM" id="MobiDB-lite"/>
    </source>
</evidence>
<organism evidence="2 3">
    <name type="scientific">Anaerosolibacter carboniphilus</name>
    <dbReference type="NCBI Taxonomy" id="1417629"/>
    <lineage>
        <taxon>Bacteria</taxon>
        <taxon>Bacillati</taxon>
        <taxon>Bacillota</taxon>
        <taxon>Clostridia</taxon>
        <taxon>Peptostreptococcales</taxon>
        <taxon>Thermotaleaceae</taxon>
        <taxon>Anaerosolibacter</taxon>
    </lineage>
</organism>
<feature type="region of interest" description="Disordered" evidence="1">
    <location>
        <begin position="36"/>
        <end position="69"/>
    </location>
</feature>
<dbReference type="InterPro" id="IPR019076">
    <property type="entry name" value="Spore_lipoprot_YhcN/YlaJ-like"/>
</dbReference>
<dbReference type="Proteomes" id="UP000579281">
    <property type="component" value="Unassembled WGS sequence"/>
</dbReference>
<dbReference type="EMBL" id="JACHEN010000016">
    <property type="protein sequence ID" value="MBB6216576.1"/>
    <property type="molecule type" value="Genomic_DNA"/>
</dbReference>